<dbReference type="AlphaFoldDB" id="A0A8J9X3H4"/>
<keyword evidence="7" id="KW-0269">Exonuclease</keyword>
<comment type="subcellular location">
    <subcellularLocation>
        <location evidence="1">Nucleus</location>
    </subcellularLocation>
</comment>
<dbReference type="GO" id="GO:0006364">
    <property type="term" value="P:rRNA processing"/>
    <property type="evidence" value="ECO:0007669"/>
    <property type="project" value="UniProtKB-KW"/>
</dbReference>
<dbReference type="Proteomes" id="UP000836788">
    <property type="component" value="Chromosome 10"/>
</dbReference>
<evidence type="ECO:0000256" key="7">
    <source>
        <dbReference type="ARBA" id="ARBA00022839"/>
    </source>
</evidence>
<dbReference type="InterPro" id="IPR036397">
    <property type="entry name" value="RNaseH_sf"/>
</dbReference>
<comment type="similarity">
    <text evidence="2">Belongs to the REXO4 family.</text>
</comment>
<dbReference type="FunFam" id="3.30.420.10:FF:000007">
    <property type="entry name" value="Interferon-stimulated exonuclease gene 20"/>
    <property type="match status" value="1"/>
</dbReference>
<evidence type="ECO:0000256" key="8">
    <source>
        <dbReference type="ARBA" id="ARBA00023242"/>
    </source>
</evidence>
<dbReference type="InterPro" id="IPR013520">
    <property type="entry name" value="Ribonucl_H"/>
</dbReference>
<dbReference type="InterPro" id="IPR012337">
    <property type="entry name" value="RNaseH-like_sf"/>
</dbReference>
<keyword evidence="4" id="KW-0698">rRNA processing</keyword>
<reference evidence="11" key="1">
    <citation type="submission" date="2022-02" db="EMBL/GenBank/DDBJ databases">
        <authorList>
            <person name="Giguere J D."/>
        </authorList>
    </citation>
    <scope>NUCLEOTIDE SEQUENCE</scope>
    <source>
        <strain evidence="11">CCAP 1055/1</strain>
    </source>
</reference>
<dbReference type="GO" id="GO:0005634">
    <property type="term" value="C:nucleus"/>
    <property type="evidence" value="ECO:0007669"/>
    <property type="project" value="UniProtKB-SubCell"/>
</dbReference>
<evidence type="ECO:0000256" key="5">
    <source>
        <dbReference type="ARBA" id="ARBA00022722"/>
    </source>
</evidence>
<protein>
    <recommendedName>
        <fullName evidence="3">RNA exonuclease 4</fullName>
    </recommendedName>
</protein>
<dbReference type="PANTHER" id="PTHR12801:SF45">
    <property type="entry name" value="RNA EXONUCLEASE 4"/>
    <property type="match status" value="1"/>
</dbReference>
<evidence type="ECO:0000256" key="2">
    <source>
        <dbReference type="ARBA" id="ARBA00010489"/>
    </source>
</evidence>
<dbReference type="InterPro" id="IPR047021">
    <property type="entry name" value="REXO1/3/4-like"/>
</dbReference>
<dbReference type="PANTHER" id="PTHR12801">
    <property type="entry name" value="RNA EXONUCLEASE REXO1 / RECO3 FAMILY MEMBER-RELATED"/>
    <property type="match status" value="1"/>
</dbReference>
<dbReference type="GO" id="GO:0003676">
    <property type="term" value="F:nucleic acid binding"/>
    <property type="evidence" value="ECO:0007669"/>
    <property type="project" value="InterPro"/>
</dbReference>
<evidence type="ECO:0000256" key="9">
    <source>
        <dbReference type="ARBA" id="ARBA00025599"/>
    </source>
</evidence>
<dbReference type="Gene3D" id="3.30.420.10">
    <property type="entry name" value="Ribonuclease H-like superfamily/Ribonuclease H"/>
    <property type="match status" value="1"/>
</dbReference>
<dbReference type="SUPFAM" id="SSF53098">
    <property type="entry name" value="Ribonuclease H-like"/>
    <property type="match status" value="1"/>
</dbReference>
<keyword evidence="6" id="KW-0378">Hydrolase</keyword>
<dbReference type="SMART" id="SM00479">
    <property type="entry name" value="EXOIII"/>
    <property type="match status" value="1"/>
</dbReference>
<keyword evidence="5" id="KW-0540">Nuclease</keyword>
<comment type="function">
    <text evidence="9">Exoribonuclease involved in ribosome biosynthesis. Involved in the processing of ITS1, the internal transcribed spacer localized between the 18S and 5.8S rRNAs.</text>
</comment>
<evidence type="ECO:0000256" key="4">
    <source>
        <dbReference type="ARBA" id="ARBA00022552"/>
    </source>
</evidence>
<dbReference type="EMBL" id="OU594951">
    <property type="protein sequence ID" value="CAG9278444.1"/>
    <property type="molecule type" value="Genomic_DNA"/>
</dbReference>
<gene>
    <name evidence="11" type="ORF">PTTT1_LOCUS6945</name>
</gene>
<dbReference type="Pfam" id="PF00929">
    <property type="entry name" value="RNase_T"/>
    <property type="match status" value="1"/>
</dbReference>
<proteinExistence type="inferred from homology"/>
<feature type="non-terminal residue" evidence="11">
    <location>
        <position position="1"/>
    </location>
</feature>
<evidence type="ECO:0000259" key="10">
    <source>
        <dbReference type="SMART" id="SM00479"/>
    </source>
</evidence>
<evidence type="ECO:0000256" key="6">
    <source>
        <dbReference type="ARBA" id="ARBA00022801"/>
    </source>
</evidence>
<dbReference type="InterPro" id="IPR037431">
    <property type="entry name" value="REX4_DEDDh_dom"/>
</dbReference>
<organism evidence="11">
    <name type="scientific">Phaeodactylum tricornutum</name>
    <name type="common">Diatom</name>
    <dbReference type="NCBI Taxonomy" id="2850"/>
    <lineage>
        <taxon>Eukaryota</taxon>
        <taxon>Sar</taxon>
        <taxon>Stramenopiles</taxon>
        <taxon>Ochrophyta</taxon>
        <taxon>Bacillariophyta</taxon>
        <taxon>Bacillariophyceae</taxon>
        <taxon>Bacillariophycidae</taxon>
        <taxon>Naviculales</taxon>
        <taxon>Phaeodactylaceae</taxon>
        <taxon>Phaeodactylum</taxon>
    </lineage>
</organism>
<dbReference type="GO" id="GO:0008408">
    <property type="term" value="F:3'-5' exonuclease activity"/>
    <property type="evidence" value="ECO:0007669"/>
    <property type="project" value="InterPro"/>
</dbReference>
<evidence type="ECO:0000256" key="1">
    <source>
        <dbReference type="ARBA" id="ARBA00004123"/>
    </source>
</evidence>
<dbReference type="CDD" id="cd06144">
    <property type="entry name" value="REX4_like"/>
    <property type="match status" value="1"/>
</dbReference>
<name>A0A8J9X3H4_PHATR</name>
<accession>A0A8J9X3H4</accession>
<sequence length="182" mass="20723">SRYLAVDCEMVGIGSEGQQSALARVSITNWNKDVVLDTFVKVPGKVTDFRTWVSGVQPKHLKSDQAMDVDACRKTVARLLKGKILVGHSLKNDLHALMLNHPKQDIRDTATYRPFQRLGGKKWRPRKLRDLVKQHVGLTIQEEGQSHDSVDDANATMDLFKVAREVWERELEQKKKKLPVNK</sequence>
<evidence type="ECO:0000256" key="3">
    <source>
        <dbReference type="ARBA" id="ARBA00016937"/>
    </source>
</evidence>
<evidence type="ECO:0000313" key="11">
    <source>
        <dbReference type="EMBL" id="CAG9278444.1"/>
    </source>
</evidence>
<feature type="domain" description="Exonuclease" evidence="10">
    <location>
        <begin position="2"/>
        <end position="169"/>
    </location>
</feature>
<keyword evidence="8" id="KW-0539">Nucleus</keyword>